<dbReference type="KEGG" id="spu:578984"/>
<keyword evidence="6 10" id="KW-0735">Signal-anchor</keyword>
<accession>A0A7M7RDD7</accession>
<evidence type="ECO:0000256" key="9">
    <source>
        <dbReference type="ARBA" id="ARBA00023136"/>
    </source>
</evidence>
<reference evidence="12" key="2">
    <citation type="submission" date="2021-01" db="UniProtKB">
        <authorList>
            <consortium name="EnsemblMetazoa"/>
        </authorList>
    </citation>
    <scope>IDENTIFICATION</scope>
</reference>
<dbReference type="OrthoDB" id="9985088at2759"/>
<feature type="domain" description="Fringe-like glycosyltransferase" evidence="11">
    <location>
        <begin position="109"/>
        <end position="235"/>
    </location>
</feature>
<name>A0A7M7RDD7_STRPU</name>
<evidence type="ECO:0000256" key="5">
    <source>
        <dbReference type="ARBA" id="ARBA00022692"/>
    </source>
</evidence>
<keyword evidence="3" id="KW-0328">Glycosyltransferase</keyword>
<dbReference type="InterPro" id="IPR051227">
    <property type="entry name" value="CS_glycosyltransferase"/>
</dbReference>
<dbReference type="InParanoid" id="A0A7M7RDD7"/>
<sequence>MVMRKCFRILVGRSRPIFPIAMGICLGITLSLLCSPLLESNCGLENLVAVRTGRKTHTIFYGTDEHGNMLSEDDFEPILRVEENPTDRVVEKRRVVRTRFIATELGIKEKMFVAVVVSRGEIHSESMTVGINKTLAHLVNKIVFFTRTTPDPMPAGMTVVTFEGDQAIMRTFQIWKYIYDHFGNDYDWFFVMSDDTYVFGETLIDFVNHISIGRDIYMGIPTREEDMEITYCHKESGYLVSKNLLNKVGEYWEECMQKAWSSLPDLEVARCIKEHSGAHCVDNYEGTTFKALNFQDKVLTAKDIKDKKLKEVLTVFHVMDQRIIYKLHKYFTEVSVNRSYAEIARLQRDIQVTSQYAPGGKASITWPIGRQPPFKAQSRFDVFGWEYFTMTHIYAITDIESKVPLTGAHKQDIDEIVTTAMGQLNDKYEKAFTLGRLVNGYRRFDPTRGMEYTLDLELKMTAQKKTIQKRVHLLRPLNKVEILPMPYVTEYTQVTIIIPVVASKQEQVKTFLDIYTKVCLESKEKVALMLIFIYNPVQARSMATDDIFGVVKGHVSYLERKYTGAHISWLSVKTTMPSLIALMDVISTKFASDTLFYVTNVHLEINNDFLNRVRMNTIAGWQAFFPIPFAQFDPEIIYADSPNPGTIDISKQVGRFDDSSYEHAAFYNSDYKTARKLWDEKHPGVGTDHIQSDEDLFDMFLNCKLHVFRAVDPAMKQHYQKRVCRPTMTEDRYHRCLASRADGLASRSQLAVLIFQQQQQLKQQQRL</sequence>
<keyword evidence="4 10" id="KW-0808">Transferase</keyword>
<evidence type="ECO:0000256" key="3">
    <source>
        <dbReference type="ARBA" id="ARBA00022676"/>
    </source>
</evidence>
<dbReference type="OMA" id="YLNRVRM"/>
<evidence type="ECO:0000256" key="10">
    <source>
        <dbReference type="RuleBase" id="RU364016"/>
    </source>
</evidence>
<dbReference type="GeneID" id="578984"/>
<evidence type="ECO:0000256" key="6">
    <source>
        <dbReference type="ARBA" id="ARBA00022968"/>
    </source>
</evidence>
<dbReference type="GO" id="GO:0032580">
    <property type="term" value="C:Golgi cisterna membrane"/>
    <property type="evidence" value="ECO:0007669"/>
    <property type="project" value="UniProtKB-SubCell"/>
</dbReference>
<dbReference type="Pfam" id="PF02434">
    <property type="entry name" value="Fringe"/>
    <property type="match status" value="1"/>
</dbReference>
<proteinExistence type="inferred from homology"/>
<keyword evidence="7" id="KW-1133">Transmembrane helix</keyword>
<dbReference type="InterPro" id="IPR008428">
    <property type="entry name" value="Chond_GalNAc"/>
</dbReference>
<comment type="subcellular location">
    <subcellularLocation>
        <location evidence="1 10">Golgi apparatus</location>
        <location evidence="1 10">Golgi stack membrane</location>
        <topology evidence="1 10">Single-pass type II membrane protein</topology>
    </subcellularLocation>
</comment>
<evidence type="ECO:0000256" key="4">
    <source>
        <dbReference type="ARBA" id="ARBA00022679"/>
    </source>
</evidence>
<keyword evidence="8 10" id="KW-0333">Golgi apparatus</keyword>
<protein>
    <recommendedName>
        <fullName evidence="10">Hexosyltransferase</fullName>
        <ecNumber evidence="10">2.4.1.-</ecNumber>
    </recommendedName>
</protein>
<keyword evidence="13" id="KW-1185">Reference proteome</keyword>
<reference evidence="13" key="1">
    <citation type="submission" date="2015-02" db="EMBL/GenBank/DDBJ databases">
        <title>Genome sequencing for Strongylocentrotus purpuratus.</title>
        <authorList>
            <person name="Murali S."/>
            <person name="Liu Y."/>
            <person name="Vee V."/>
            <person name="English A."/>
            <person name="Wang M."/>
            <person name="Skinner E."/>
            <person name="Han Y."/>
            <person name="Muzny D.M."/>
            <person name="Worley K.C."/>
            <person name="Gibbs R.A."/>
        </authorList>
    </citation>
    <scope>NUCLEOTIDE SEQUENCE</scope>
</reference>
<evidence type="ECO:0000256" key="1">
    <source>
        <dbReference type="ARBA" id="ARBA00004447"/>
    </source>
</evidence>
<dbReference type="PANTHER" id="PTHR12369:SF13">
    <property type="entry name" value="HEXOSYLTRANSFERASE"/>
    <property type="match status" value="1"/>
</dbReference>
<evidence type="ECO:0000259" key="11">
    <source>
        <dbReference type="Pfam" id="PF02434"/>
    </source>
</evidence>
<dbReference type="GO" id="GO:0050650">
    <property type="term" value="P:chondroitin sulfate proteoglycan biosynthetic process"/>
    <property type="evidence" value="ECO:0000318"/>
    <property type="project" value="GO_Central"/>
</dbReference>
<dbReference type="InterPro" id="IPR003378">
    <property type="entry name" value="Fringe-like_glycosylTrfase"/>
</dbReference>
<dbReference type="Pfam" id="PF05679">
    <property type="entry name" value="CHGN"/>
    <property type="match status" value="1"/>
</dbReference>
<organism evidence="12 13">
    <name type="scientific">Strongylocentrotus purpuratus</name>
    <name type="common">Purple sea urchin</name>
    <dbReference type="NCBI Taxonomy" id="7668"/>
    <lineage>
        <taxon>Eukaryota</taxon>
        <taxon>Metazoa</taxon>
        <taxon>Echinodermata</taxon>
        <taxon>Eleutherozoa</taxon>
        <taxon>Echinozoa</taxon>
        <taxon>Echinoidea</taxon>
        <taxon>Euechinoidea</taxon>
        <taxon>Echinacea</taxon>
        <taxon>Camarodonta</taxon>
        <taxon>Echinidea</taxon>
        <taxon>Strongylocentrotidae</taxon>
        <taxon>Strongylocentrotus</taxon>
    </lineage>
</organism>
<dbReference type="Gene3D" id="3.90.550.50">
    <property type="match status" value="1"/>
</dbReference>
<dbReference type="EnsemblMetazoa" id="XM_779119">
    <property type="protein sequence ID" value="XP_784212"/>
    <property type="gene ID" value="LOC578984"/>
</dbReference>
<evidence type="ECO:0000313" key="13">
    <source>
        <dbReference type="Proteomes" id="UP000007110"/>
    </source>
</evidence>
<dbReference type="EC" id="2.4.1.-" evidence="10"/>
<dbReference type="AlphaFoldDB" id="A0A7M7RDD7"/>
<dbReference type="FunCoup" id="A0A7M7RDD7">
    <property type="interactions" value="1357"/>
</dbReference>
<dbReference type="GO" id="GO:0047238">
    <property type="term" value="F:glucuronosyl-N-acetylgalactosaminyl-proteoglycan 4-beta-N-acetylgalactosaminyltransferase activity"/>
    <property type="evidence" value="ECO:0000318"/>
    <property type="project" value="GO_Central"/>
</dbReference>
<evidence type="ECO:0000256" key="2">
    <source>
        <dbReference type="ARBA" id="ARBA00009239"/>
    </source>
</evidence>
<dbReference type="RefSeq" id="XP_784212.2">
    <property type="nucleotide sequence ID" value="XM_779119.5"/>
</dbReference>
<evidence type="ECO:0000313" key="12">
    <source>
        <dbReference type="EnsemblMetazoa" id="XP_784212"/>
    </source>
</evidence>
<dbReference type="PANTHER" id="PTHR12369">
    <property type="entry name" value="CHONDROITIN SYNTHASE"/>
    <property type="match status" value="1"/>
</dbReference>
<comment type="similarity">
    <text evidence="2 10">Belongs to the chondroitin N-acetylgalactosaminyltransferase family.</text>
</comment>
<evidence type="ECO:0000256" key="7">
    <source>
        <dbReference type="ARBA" id="ARBA00022989"/>
    </source>
</evidence>
<dbReference type="Proteomes" id="UP000007110">
    <property type="component" value="Unassembled WGS sequence"/>
</dbReference>
<evidence type="ECO:0000256" key="8">
    <source>
        <dbReference type="ARBA" id="ARBA00023034"/>
    </source>
</evidence>
<keyword evidence="9" id="KW-0472">Membrane</keyword>
<keyword evidence="5" id="KW-0812">Transmembrane</keyword>